<dbReference type="InterPro" id="IPR047610">
    <property type="entry name" value="ImuA_translesion"/>
</dbReference>
<dbReference type="Gene3D" id="3.40.50.300">
    <property type="entry name" value="P-loop containing nucleotide triphosphate hydrolases"/>
    <property type="match status" value="1"/>
</dbReference>
<dbReference type="Proteomes" id="UP001157133">
    <property type="component" value="Unassembled WGS sequence"/>
</dbReference>
<sequence length="225" mass="25179">MNELIEILQNKQLVWQGAAKQTSSQYQSTGYSTLDEQLNGGFPQSGVIEVLSDIAIGELRLLMPSVTKDNNRLLVFIAPPGIVNAHMLAGSGIDLKSVIVVYPKDQKNALWSAELCLKSGACHSVLMWANDRLEIHQIKRLQLASEKGDSRQFLIRARRYEDLSLPVDVSLSLTAETTGLKAKINKRKRGWPSDVFNINMQSAWPKLTRQIRPDNVILFPERKVG</sequence>
<keyword evidence="2" id="KW-1185">Reference proteome</keyword>
<proteinExistence type="predicted"/>
<dbReference type="RefSeq" id="WP_284208646.1">
    <property type="nucleotide sequence ID" value="NZ_BSSU01000013.1"/>
</dbReference>
<gene>
    <name evidence="1" type="ORF">theurythT_26930</name>
</gene>
<comment type="caution">
    <text evidence="1">The sequence shown here is derived from an EMBL/GenBank/DDBJ whole genome shotgun (WGS) entry which is preliminary data.</text>
</comment>
<dbReference type="SUPFAM" id="SSF52540">
    <property type="entry name" value="P-loop containing nucleoside triphosphate hydrolases"/>
    <property type="match status" value="1"/>
</dbReference>
<accession>A0ABQ6H9W5</accession>
<dbReference type="EMBL" id="BSSU01000013">
    <property type="protein sequence ID" value="GLX83241.1"/>
    <property type="molecule type" value="Genomic_DNA"/>
</dbReference>
<dbReference type="PIRSF" id="PIRSF037290">
    <property type="entry name" value="UCP037290"/>
    <property type="match status" value="1"/>
</dbReference>
<dbReference type="NCBIfam" id="NF033429">
    <property type="entry name" value="ImuA_translesion"/>
    <property type="match status" value="1"/>
</dbReference>
<evidence type="ECO:0000313" key="1">
    <source>
        <dbReference type="EMBL" id="GLX83241.1"/>
    </source>
</evidence>
<organism evidence="1 2">
    <name type="scientific">Thalassotalea eurytherma</name>
    <dbReference type="NCBI Taxonomy" id="1144278"/>
    <lineage>
        <taxon>Bacteria</taxon>
        <taxon>Pseudomonadati</taxon>
        <taxon>Pseudomonadota</taxon>
        <taxon>Gammaproteobacteria</taxon>
        <taxon>Alteromonadales</taxon>
        <taxon>Colwelliaceae</taxon>
        <taxon>Thalassotalea</taxon>
    </lineage>
</organism>
<evidence type="ECO:0000313" key="2">
    <source>
        <dbReference type="Proteomes" id="UP001157133"/>
    </source>
</evidence>
<dbReference type="InterPro" id="IPR017166">
    <property type="entry name" value="UCP037290"/>
</dbReference>
<dbReference type="InterPro" id="IPR027417">
    <property type="entry name" value="P-loop_NTPase"/>
</dbReference>
<name>A0ABQ6H9W5_9GAMM</name>
<protein>
    <submittedName>
        <fullName evidence="1">Recombinase RecA</fullName>
    </submittedName>
</protein>
<reference evidence="1 2" key="1">
    <citation type="submission" date="2023-03" db="EMBL/GenBank/DDBJ databases">
        <title>Draft genome sequence of Thalassotalea eurytherma JCM 18482T.</title>
        <authorList>
            <person name="Sawabe T."/>
        </authorList>
    </citation>
    <scope>NUCLEOTIDE SEQUENCE [LARGE SCALE GENOMIC DNA]</scope>
    <source>
        <strain evidence="1 2">JCM 18482</strain>
    </source>
</reference>